<dbReference type="Pfam" id="PF00817">
    <property type="entry name" value="IMS"/>
    <property type="match status" value="1"/>
</dbReference>
<dbReference type="GO" id="GO:0042276">
    <property type="term" value="P:error-prone translesion synthesis"/>
    <property type="evidence" value="ECO:0007669"/>
    <property type="project" value="TreeGrafter"/>
</dbReference>
<dbReference type="PROSITE" id="PS50173">
    <property type="entry name" value="UMUC"/>
    <property type="match status" value="1"/>
</dbReference>
<dbReference type="PANTHER" id="PTHR11076">
    <property type="entry name" value="DNA REPAIR POLYMERASE UMUC / TRANSFERASE FAMILY MEMBER"/>
    <property type="match status" value="1"/>
</dbReference>
<feature type="domain" description="UmuC" evidence="2">
    <location>
        <begin position="5"/>
        <end position="233"/>
    </location>
</feature>
<dbReference type="InterPro" id="IPR043502">
    <property type="entry name" value="DNA/RNA_pol_sf"/>
</dbReference>
<comment type="caution">
    <text evidence="3">The sequence shown here is derived from an EMBL/GenBank/DDBJ whole genome shotgun (WGS) entry which is preliminary data.</text>
</comment>
<sequence>MEKVYCCIDLKSFYASVECVERGLNPLKTNLVVADKSRTEKTICLAVSPALKQYGIGGRARLFEVLSKIKEINKIRRKDNGYKKFTGKSVNDDILKNDKTKELDLIIAPPRMAHYIDYSAKIYNIYLKYIAKEDIFVYSIDEVFMDITNYLKYYKLSPKDLITKIIKDVYDTTGITATAGIGTNLFLAKVAMDVVAKHITPNLFGVRIAELNEMSYRKMIWNHLPITDIWRVGKGISKRLEEYGMYTMGDVARCSINNEDLLYKLFGVNAELLIDHAWGYEPCTIESIKNYKPLAKSISSGQVLQCPYDYNKTKLIVREMADLLALDLVSKKLVTEQLVLTIGYDIDNITDDYNGEITIDHYGRAIPKSSHGTINLDYKTSSSKIIIEAMIKLFERIINPKLLVRRVNMCATKLASEEDEKCKVRYRQLDLFSSLEEKDNKLDYNREALKEENNLQNAMLKIKEKYGKNAILKGMDLEDGATTMDRNRQIGGHHE</sequence>
<evidence type="ECO:0000313" key="4">
    <source>
        <dbReference type="Proteomes" id="UP000824232"/>
    </source>
</evidence>
<proteinExistence type="inferred from homology"/>
<dbReference type="EMBL" id="DVHC01000008">
    <property type="protein sequence ID" value="HIR58513.1"/>
    <property type="molecule type" value="Genomic_DNA"/>
</dbReference>
<gene>
    <name evidence="3" type="ORF">IAB38_00520</name>
</gene>
<dbReference type="InterPro" id="IPR043128">
    <property type="entry name" value="Rev_trsase/Diguanyl_cyclase"/>
</dbReference>
<reference evidence="3" key="2">
    <citation type="journal article" date="2021" name="PeerJ">
        <title>Extensive microbial diversity within the chicken gut microbiome revealed by metagenomics and culture.</title>
        <authorList>
            <person name="Gilroy R."/>
            <person name="Ravi A."/>
            <person name="Getino M."/>
            <person name="Pursley I."/>
            <person name="Horton D.L."/>
            <person name="Alikhan N.F."/>
            <person name="Baker D."/>
            <person name="Gharbi K."/>
            <person name="Hall N."/>
            <person name="Watson M."/>
            <person name="Adriaenssens E.M."/>
            <person name="Foster-Nyarko E."/>
            <person name="Jarju S."/>
            <person name="Secka A."/>
            <person name="Antonio M."/>
            <person name="Oren A."/>
            <person name="Chaudhuri R.R."/>
            <person name="La Ragione R."/>
            <person name="Hildebrand F."/>
            <person name="Pallen M.J."/>
        </authorList>
    </citation>
    <scope>NUCLEOTIDE SEQUENCE</scope>
    <source>
        <strain evidence="3">CHK184-20233</strain>
    </source>
</reference>
<organism evidence="3 4">
    <name type="scientific">Candidatus Onthousia excrementipullorum</name>
    <dbReference type="NCBI Taxonomy" id="2840884"/>
    <lineage>
        <taxon>Bacteria</taxon>
        <taxon>Bacillati</taxon>
        <taxon>Bacillota</taxon>
        <taxon>Bacilli</taxon>
        <taxon>Candidatus Onthousia</taxon>
    </lineage>
</organism>
<dbReference type="GO" id="GO:0003887">
    <property type="term" value="F:DNA-directed DNA polymerase activity"/>
    <property type="evidence" value="ECO:0007669"/>
    <property type="project" value="TreeGrafter"/>
</dbReference>
<comment type="similarity">
    <text evidence="1">Belongs to the DNA polymerase type-Y family.</text>
</comment>
<dbReference type="Proteomes" id="UP000824232">
    <property type="component" value="Unassembled WGS sequence"/>
</dbReference>
<dbReference type="InterPro" id="IPR017961">
    <property type="entry name" value="DNA_pol_Y-fam_little_finger"/>
</dbReference>
<dbReference type="GO" id="GO:0008168">
    <property type="term" value="F:methyltransferase activity"/>
    <property type="evidence" value="ECO:0007669"/>
    <property type="project" value="UniProtKB-KW"/>
</dbReference>
<dbReference type="Pfam" id="PF11799">
    <property type="entry name" value="IMS_C"/>
    <property type="match status" value="1"/>
</dbReference>
<dbReference type="GO" id="GO:0009432">
    <property type="term" value="P:SOS response"/>
    <property type="evidence" value="ECO:0007669"/>
    <property type="project" value="TreeGrafter"/>
</dbReference>
<name>A0A9D1DT56_9FIRM</name>
<reference evidence="3" key="1">
    <citation type="submission" date="2020-10" db="EMBL/GenBank/DDBJ databases">
        <authorList>
            <person name="Gilroy R."/>
        </authorList>
    </citation>
    <scope>NUCLEOTIDE SEQUENCE</scope>
    <source>
        <strain evidence="3">CHK184-20233</strain>
    </source>
</reference>
<protein>
    <submittedName>
        <fullName evidence="3">DNA methylase</fullName>
    </submittedName>
</protein>
<evidence type="ECO:0000259" key="2">
    <source>
        <dbReference type="PROSITE" id="PS50173"/>
    </source>
</evidence>
<evidence type="ECO:0000256" key="1">
    <source>
        <dbReference type="ARBA" id="ARBA00010945"/>
    </source>
</evidence>
<dbReference type="Gene3D" id="3.30.70.270">
    <property type="match status" value="1"/>
</dbReference>
<dbReference type="InterPro" id="IPR001126">
    <property type="entry name" value="UmuC"/>
</dbReference>
<dbReference type="Gene3D" id="1.10.150.20">
    <property type="entry name" value="5' to 3' exonuclease, C-terminal subdomain"/>
    <property type="match status" value="1"/>
</dbReference>
<dbReference type="GO" id="GO:0003684">
    <property type="term" value="F:damaged DNA binding"/>
    <property type="evidence" value="ECO:0007669"/>
    <property type="project" value="InterPro"/>
</dbReference>
<keyword evidence="3" id="KW-0808">Transferase</keyword>
<keyword evidence="3" id="KW-0489">Methyltransferase</keyword>
<dbReference type="GO" id="GO:0006281">
    <property type="term" value="P:DNA repair"/>
    <property type="evidence" value="ECO:0007669"/>
    <property type="project" value="InterPro"/>
</dbReference>
<accession>A0A9D1DT56</accession>
<dbReference type="PANTHER" id="PTHR11076:SF35">
    <property type="entry name" value="DNA REPAIR PROTEIN HOMOLOG YOBH"/>
    <property type="match status" value="1"/>
</dbReference>
<evidence type="ECO:0000313" key="3">
    <source>
        <dbReference type="EMBL" id="HIR58513.1"/>
    </source>
</evidence>
<dbReference type="AlphaFoldDB" id="A0A9D1DT56"/>
<dbReference type="InterPro" id="IPR050116">
    <property type="entry name" value="DNA_polymerase-Y"/>
</dbReference>
<dbReference type="SUPFAM" id="SSF56672">
    <property type="entry name" value="DNA/RNA polymerases"/>
    <property type="match status" value="1"/>
</dbReference>
<dbReference type="GO" id="GO:0005829">
    <property type="term" value="C:cytosol"/>
    <property type="evidence" value="ECO:0007669"/>
    <property type="project" value="TreeGrafter"/>
</dbReference>
<dbReference type="GO" id="GO:0032259">
    <property type="term" value="P:methylation"/>
    <property type="evidence" value="ECO:0007669"/>
    <property type="project" value="UniProtKB-KW"/>
</dbReference>